<dbReference type="RefSeq" id="WP_173180425.1">
    <property type="nucleotide sequence ID" value="NZ_AP023189.1"/>
</dbReference>
<evidence type="ECO:0000313" key="3">
    <source>
        <dbReference type="Proteomes" id="UP000509383"/>
    </source>
</evidence>
<gene>
    <name evidence="1" type="ORF">TUM18999_46440</name>
    <name evidence="2" type="ORF">TUM20286_06030</name>
</gene>
<name>A0A6J4E931_9PSED</name>
<proteinExistence type="predicted"/>
<protein>
    <recommendedName>
        <fullName evidence="5">Phage tail assembly protein</fullName>
    </recommendedName>
</protein>
<evidence type="ECO:0000313" key="4">
    <source>
        <dbReference type="Proteomes" id="UP001054892"/>
    </source>
</evidence>
<sequence length="100" mass="11211">MSEQPGLVARKFGEHEVIVRELTVADVRALMGRAPDNDLLGAALFEEIALVDLPVFTNLTAEKIELMRPSELRQVISACKEANPDFFGMLARQQKRMEAR</sequence>
<evidence type="ECO:0000313" key="2">
    <source>
        <dbReference type="EMBL" id="GJN50851.1"/>
    </source>
</evidence>
<organism evidence="1 3">
    <name type="scientific">Pseudomonas tohonis</name>
    <dbReference type="NCBI Taxonomy" id="2725477"/>
    <lineage>
        <taxon>Bacteria</taxon>
        <taxon>Pseudomonadati</taxon>
        <taxon>Pseudomonadota</taxon>
        <taxon>Gammaproteobacteria</taxon>
        <taxon>Pseudomonadales</taxon>
        <taxon>Pseudomonadaceae</taxon>
        <taxon>Pseudomonas</taxon>
    </lineage>
</organism>
<keyword evidence="4" id="KW-1185">Reference proteome</keyword>
<dbReference type="KEGG" id="ptw:TUM18999_46440"/>
<dbReference type="EMBL" id="AP023189">
    <property type="protein sequence ID" value="BCG26453.1"/>
    <property type="molecule type" value="Genomic_DNA"/>
</dbReference>
<reference evidence="1 3" key="1">
    <citation type="submission" date="2020-05" db="EMBL/GenBank/DDBJ databases">
        <title>Characterization of novel class B3 metallo-beta-lactamase from novel Pseudomonas species.</title>
        <authorList>
            <person name="Yamada K."/>
            <person name="Aoki K."/>
            <person name="Ishii Y."/>
        </authorList>
    </citation>
    <scope>NUCLEOTIDE SEQUENCE [LARGE SCALE GENOMIC DNA]</scope>
    <source>
        <strain evidence="1 3">TUM18999</strain>
        <strain evidence="2 4">TUM20286</strain>
    </source>
</reference>
<evidence type="ECO:0000313" key="1">
    <source>
        <dbReference type="EMBL" id="BCG26453.1"/>
    </source>
</evidence>
<evidence type="ECO:0008006" key="5">
    <source>
        <dbReference type="Google" id="ProtNLM"/>
    </source>
</evidence>
<dbReference type="Proteomes" id="UP001054892">
    <property type="component" value="Unassembled WGS sequence"/>
</dbReference>
<dbReference type="Proteomes" id="UP000509383">
    <property type="component" value="Chromosome"/>
</dbReference>
<accession>A0A6J4E931</accession>
<dbReference type="AlphaFoldDB" id="A0A6J4E931"/>
<dbReference type="EMBL" id="BQKM01000001">
    <property type="protein sequence ID" value="GJN50851.1"/>
    <property type="molecule type" value="Genomic_DNA"/>
</dbReference>